<dbReference type="EMBL" id="JBHSSA010000104">
    <property type="protein sequence ID" value="MFC6254869.1"/>
    <property type="molecule type" value="Genomic_DNA"/>
</dbReference>
<evidence type="ECO:0000256" key="1">
    <source>
        <dbReference type="SAM" id="SignalP"/>
    </source>
</evidence>
<evidence type="ECO:0000313" key="3">
    <source>
        <dbReference type="Proteomes" id="UP001596190"/>
    </source>
</evidence>
<sequence length="136" mass="15268">MIKSTRIVALTLAAGMLLPIFSAPLTANAKTTYLPSAVRSHRWYRLTDGTSGGYHDKTTFKGNHMTVGHGHWSLTGLKKHSKSTYYGRLHYSKKYSELIKVKIVSSKHFYFVPKHVEGLSGNYTGNEDFGAITFKR</sequence>
<evidence type="ECO:0000313" key="2">
    <source>
        <dbReference type="EMBL" id="MFC6254869.1"/>
    </source>
</evidence>
<proteinExistence type="predicted"/>
<comment type="caution">
    <text evidence="2">The sequence shown here is derived from an EMBL/GenBank/DDBJ whole genome shotgun (WGS) entry which is preliminary data.</text>
</comment>
<evidence type="ECO:0008006" key="4">
    <source>
        <dbReference type="Google" id="ProtNLM"/>
    </source>
</evidence>
<accession>A0ABW1TAL3</accession>
<gene>
    <name evidence="2" type="ORF">ACFP1H_09795</name>
</gene>
<dbReference type="RefSeq" id="WP_137631676.1">
    <property type="nucleotide sequence ID" value="NZ_BJDO01000049.1"/>
</dbReference>
<name>A0ABW1TAL3_9LACO</name>
<keyword evidence="1" id="KW-0732">Signal</keyword>
<keyword evidence="3" id="KW-1185">Reference proteome</keyword>
<dbReference type="Proteomes" id="UP001596190">
    <property type="component" value="Unassembled WGS sequence"/>
</dbReference>
<protein>
    <recommendedName>
        <fullName evidence="4">Lactococcin 972 family bacteriocin</fullName>
    </recommendedName>
</protein>
<organism evidence="2 3">
    <name type="scientific">Secundilactobacillus hailunensis</name>
    <dbReference type="NCBI Taxonomy" id="2559923"/>
    <lineage>
        <taxon>Bacteria</taxon>
        <taxon>Bacillati</taxon>
        <taxon>Bacillota</taxon>
        <taxon>Bacilli</taxon>
        <taxon>Lactobacillales</taxon>
        <taxon>Lactobacillaceae</taxon>
        <taxon>Secundilactobacillus</taxon>
    </lineage>
</organism>
<feature type="signal peptide" evidence="1">
    <location>
        <begin position="1"/>
        <end position="29"/>
    </location>
</feature>
<feature type="chain" id="PRO_5046360766" description="Lactococcin 972 family bacteriocin" evidence="1">
    <location>
        <begin position="30"/>
        <end position="136"/>
    </location>
</feature>
<reference evidence="3" key="1">
    <citation type="journal article" date="2019" name="Int. J. Syst. Evol. Microbiol.">
        <title>The Global Catalogue of Microorganisms (GCM) 10K type strain sequencing project: providing services to taxonomists for standard genome sequencing and annotation.</title>
        <authorList>
            <consortium name="The Broad Institute Genomics Platform"/>
            <consortium name="The Broad Institute Genome Sequencing Center for Infectious Disease"/>
            <person name="Wu L."/>
            <person name="Ma J."/>
        </authorList>
    </citation>
    <scope>NUCLEOTIDE SEQUENCE [LARGE SCALE GENOMIC DNA]</scope>
    <source>
        <strain evidence="3">CCM 8950</strain>
    </source>
</reference>